<feature type="compositionally biased region" description="Polar residues" evidence="1">
    <location>
        <begin position="266"/>
        <end position="275"/>
    </location>
</feature>
<evidence type="ECO:0000256" key="2">
    <source>
        <dbReference type="SAM" id="Phobius"/>
    </source>
</evidence>
<name>A0ABR0KPQ4_9EURO</name>
<organism evidence="3 4">
    <name type="scientific">Lithohypha guttulata</name>
    <dbReference type="NCBI Taxonomy" id="1690604"/>
    <lineage>
        <taxon>Eukaryota</taxon>
        <taxon>Fungi</taxon>
        <taxon>Dikarya</taxon>
        <taxon>Ascomycota</taxon>
        <taxon>Pezizomycotina</taxon>
        <taxon>Eurotiomycetes</taxon>
        <taxon>Chaetothyriomycetidae</taxon>
        <taxon>Chaetothyriales</taxon>
        <taxon>Trichomeriaceae</taxon>
        <taxon>Lithohypha</taxon>
    </lineage>
</organism>
<sequence>MATAAAYSVGGMTFKSLFSWPPNPSLTGFHAGARALLLLNNAIGIGLCLAAGIKSRHGGASTIFAGILMCAACALVLMQLRWNIRTLRGDSDKRGRYALLDTDEAQGLDKKVMGTRMLRFSIKIDLLGFVAFICVYPAMVSDAYKTYEGLAVLYSYASVSALIPLVIHFILLSTQYLQLRATKPTRNASCIHCPHCNRTTPQFTSPSSPSMATNGMGSEQQTLHGQTPFIDADDDDTVLHPAAGQQTNTSAHIHRERTSADEMQQRPRTGSSTANEAGEGEGESLIEKGE</sequence>
<comment type="caution">
    <text evidence="3">The sequence shown here is derived from an EMBL/GenBank/DDBJ whole genome shotgun (WGS) entry which is preliminary data.</text>
</comment>
<feature type="compositionally biased region" description="Polar residues" evidence="1">
    <location>
        <begin position="211"/>
        <end position="225"/>
    </location>
</feature>
<accession>A0ABR0KPQ4</accession>
<dbReference type="Proteomes" id="UP001345013">
    <property type="component" value="Unassembled WGS sequence"/>
</dbReference>
<keyword evidence="4" id="KW-1185">Reference proteome</keyword>
<feature type="transmembrane region" description="Helical" evidence="2">
    <location>
        <begin position="151"/>
        <end position="172"/>
    </location>
</feature>
<feature type="transmembrane region" description="Helical" evidence="2">
    <location>
        <begin position="35"/>
        <end position="53"/>
    </location>
</feature>
<keyword evidence="2" id="KW-1133">Transmembrane helix</keyword>
<dbReference type="EMBL" id="JAVRRG010000001">
    <property type="protein sequence ID" value="KAK5102520.1"/>
    <property type="molecule type" value="Genomic_DNA"/>
</dbReference>
<keyword evidence="2" id="KW-0472">Membrane</keyword>
<evidence type="ECO:0000313" key="3">
    <source>
        <dbReference type="EMBL" id="KAK5102520.1"/>
    </source>
</evidence>
<evidence type="ECO:0000313" key="4">
    <source>
        <dbReference type="Proteomes" id="UP001345013"/>
    </source>
</evidence>
<feature type="compositionally biased region" description="Low complexity" evidence="1">
    <location>
        <begin position="201"/>
        <end position="210"/>
    </location>
</feature>
<feature type="region of interest" description="Disordered" evidence="1">
    <location>
        <begin position="201"/>
        <end position="290"/>
    </location>
</feature>
<evidence type="ECO:0000256" key="1">
    <source>
        <dbReference type="SAM" id="MobiDB-lite"/>
    </source>
</evidence>
<gene>
    <name evidence="3" type="ORF">LTR24_000079</name>
</gene>
<protein>
    <submittedName>
        <fullName evidence="3">Uncharacterized protein</fullName>
    </submittedName>
</protein>
<feature type="transmembrane region" description="Helical" evidence="2">
    <location>
        <begin position="120"/>
        <end position="139"/>
    </location>
</feature>
<keyword evidence="2" id="KW-0812">Transmembrane</keyword>
<feature type="compositionally biased region" description="Basic and acidic residues" evidence="1">
    <location>
        <begin position="256"/>
        <end position="265"/>
    </location>
</feature>
<reference evidence="3 4" key="1">
    <citation type="submission" date="2023-08" db="EMBL/GenBank/DDBJ databases">
        <title>Black Yeasts Isolated from many extreme environments.</title>
        <authorList>
            <person name="Coleine C."/>
            <person name="Stajich J.E."/>
            <person name="Selbmann L."/>
        </authorList>
    </citation>
    <scope>NUCLEOTIDE SEQUENCE [LARGE SCALE GENOMIC DNA]</scope>
    <source>
        <strain evidence="3 4">CCFEE 5885</strain>
    </source>
</reference>
<feature type="transmembrane region" description="Helical" evidence="2">
    <location>
        <begin position="59"/>
        <end position="78"/>
    </location>
</feature>
<proteinExistence type="predicted"/>